<evidence type="ECO:0000313" key="2">
    <source>
        <dbReference type="EMBL" id="AOV60502.1"/>
    </source>
</evidence>
<keyword evidence="4" id="KW-1185">Reference proteome</keyword>
<protein>
    <submittedName>
        <fullName evidence="2">Uncharacterized protein</fullName>
    </submittedName>
</protein>
<evidence type="ECO:0000313" key="6">
    <source>
        <dbReference type="Proteomes" id="UP000241903"/>
    </source>
</evidence>
<gene>
    <name evidence="3" type="ORF">N161109_128</name>
    <name evidence="1" type="ORF">S050808_127</name>
    <name evidence="2" type="ORF">S820908_127</name>
</gene>
<evidence type="ECO:0000313" key="1">
    <source>
        <dbReference type="EMBL" id="AOV60274.1"/>
    </source>
</evidence>
<reference evidence="4 5" key="1">
    <citation type="journal article" date="2016" name="Virology">
        <title>The genomic content and context of auxiliary metabolic genes in marine cyanomyoviruses.</title>
        <authorList>
            <person name="Crummett L.T."/>
            <person name="Puxty R.J."/>
            <person name="Weihe C."/>
            <person name="Marston M.F."/>
            <person name="Martiny J.B."/>
        </authorList>
    </citation>
    <scope>NUCLEOTIDE SEQUENCE [LARGE SCALE GENOMIC DNA]</scope>
    <source>
        <strain evidence="1">0808SB05</strain>
        <strain evidence="2">0908SB82</strain>
        <strain evidence="3">1109NB16</strain>
    </source>
</reference>
<dbReference type="GeneID" id="30307712"/>
<accession>A0A1D8KPE9</accession>
<dbReference type="EMBL" id="KU686204">
    <property type="protein sequence ID" value="AOV60274.1"/>
    <property type="molecule type" value="Genomic_DNA"/>
</dbReference>
<evidence type="ECO:0000313" key="5">
    <source>
        <dbReference type="Proteomes" id="UP000240393"/>
    </source>
</evidence>
<dbReference type="KEGG" id="vg:30307712"/>
<dbReference type="Proteomes" id="UP000240393">
    <property type="component" value="Segment"/>
</dbReference>
<evidence type="ECO:0000313" key="4">
    <source>
        <dbReference type="Proteomes" id="UP000202784"/>
    </source>
</evidence>
<dbReference type="Proteomes" id="UP000202784">
    <property type="component" value="Segment"/>
</dbReference>
<dbReference type="EMBL" id="KU686206">
    <property type="protein sequence ID" value="AOV60731.1"/>
    <property type="molecule type" value="Genomic_DNA"/>
</dbReference>
<dbReference type="RefSeq" id="YP_009322563.1">
    <property type="nucleotide sequence ID" value="NC_031922.1"/>
</dbReference>
<dbReference type="InterPro" id="IPR027417">
    <property type="entry name" value="P-loop_NTPase"/>
</dbReference>
<sequence>MSFLNKSLEDSDRGCYKEKIKVLQAPTGFGKTYSTTNTFIPRLFEDIDIVVYVAPNTENIASDAFKIACGKHGYMFSRDVNEAIRFVKQGQNVVLALTWASLSNSSSKCKKERENLLQHTSRSAWFIEECHSWLGVTAQEYYLDVIGHATPQYNGTAYKTLTEVLKKTDLVFGVTATTTKQHRGIVGDDCFMVLNEWCPVEERRWLTKWSASYEKYEGYIREYRPSSRKTVDVLDQEEAIFQLDKYVVEHHIANISQLNRLKTFDRRIVSKLSSLIVCGGENNNRLSIHVDDAREELSEILTRNGYDIPGQWIAVMTDNQKGFYDLAGNFTSSNEDEIIASLNDEESDCQFLLVNNKGTAGIDVFNLTGTCSLRIRAPKTADCTQLSRQIIGRLTRLNSGHGSILKNEYDYDLQKMCGEYCDEYDVNPQVFYETVKIANTFKFVYPSTPNDHWEMAQDEFNSDYTSTFNDVKDELRSIVFDKTLCSNCPLLVTGKNFTPIELALGIAE</sequence>
<dbReference type="EMBL" id="KU686205">
    <property type="protein sequence ID" value="AOV60502.1"/>
    <property type="molecule type" value="Genomic_DNA"/>
</dbReference>
<name>A0A1D8KPE9_9CAUD</name>
<evidence type="ECO:0000313" key="3">
    <source>
        <dbReference type="EMBL" id="AOV60731.1"/>
    </source>
</evidence>
<dbReference type="SUPFAM" id="SSF52540">
    <property type="entry name" value="P-loop containing nucleoside triphosphate hydrolases"/>
    <property type="match status" value="1"/>
</dbReference>
<proteinExistence type="predicted"/>
<organism evidence="2 6">
    <name type="scientific">Synechococcus phage S-CAM9</name>
    <dbReference type="NCBI Taxonomy" id="1883369"/>
    <lineage>
        <taxon>Viruses</taxon>
        <taxon>Duplodnaviria</taxon>
        <taxon>Heunggongvirae</taxon>
        <taxon>Uroviricota</taxon>
        <taxon>Caudoviricetes</taxon>
        <taxon>Pantevenvirales</taxon>
        <taxon>Kyanoviridae</taxon>
        <taxon>Kanaloavirus</taxon>
        <taxon>Kanaloavirus scam9</taxon>
    </lineage>
</organism>
<dbReference type="Proteomes" id="UP000241903">
    <property type="component" value="Segment"/>
</dbReference>